<reference evidence="1" key="1">
    <citation type="submission" date="2019-08" db="EMBL/GenBank/DDBJ databases">
        <authorList>
            <person name="Kucharzyk K."/>
            <person name="Murdoch R.W."/>
            <person name="Higgins S."/>
            <person name="Loffler F."/>
        </authorList>
    </citation>
    <scope>NUCLEOTIDE SEQUENCE</scope>
</reference>
<protein>
    <submittedName>
        <fullName evidence="1">Uncharacterized protein</fullName>
    </submittedName>
</protein>
<accession>A0A645CXE6</accession>
<dbReference type="AlphaFoldDB" id="A0A645CXE6"/>
<comment type="caution">
    <text evidence="1">The sequence shown here is derived from an EMBL/GenBank/DDBJ whole genome shotgun (WGS) entry which is preliminary data.</text>
</comment>
<organism evidence="1">
    <name type="scientific">bioreactor metagenome</name>
    <dbReference type="NCBI Taxonomy" id="1076179"/>
    <lineage>
        <taxon>unclassified sequences</taxon>
        <taxon>metagenomes</taxon>
        <taxon>ecological metagenomes</taxon>
    </lineage>
</organism>
<proteinExistence type="predicted"/>
<sequence length="90" mass="10635">MDIYERRSFLSEGDLGSKKGTVKRDKVCIMEIWCECFYKERQDLKRGDSYEIESIINRIGGWEKLSTNKSGKSRYNLYGTQRTFIKHKKG</sequence>
<dbReference type="EMBL" id="VSSQ01031084">
    <property type="protein sequence ID" value="MPM81850.1"/>
    <property type="molecule type" value="Genomic_DNA"/>
</dbReference>
<evidence type="ECO:0000313" key="1">
    <source>
        <dbReference type="EMBL" id="MPM81850.1"/>
    </source>
</evidence>
<name>A0A645CXE6_9ZZZZ</name>
<gene>
    <name evidence="1" type="ORF">SDC9_128907</name>
</gene>